<comment type="caution">
    <text evidence="3">The sequence shown here is derived from an EMBL/GenBank/DDBJ whole genome shotgun (WGS) entry which is preliminary data.</text>
</comment>
<dbReference type="Pfam" id="PF21725">
    <property type="entry name" value="T7SS_signal"/>
    <property type="match status" value="1"/>
</dbReference>
<keyword evidence="4" id="KW-1185">Reference proteome</keyword>
<dbReference type="InterPro" id="IPR049082">
    <property type="entry name" value="T7SS_signal"/>
</dbReference>
<evidence type="ECO:0000256" key="1">
    <source>
        <dbReference type="SAM" id="Coils"/>
    </source>
</evidence>
<dbReference type="EMBL" id="JACBZD010000001">
    <property type="protein sequence ID" value="NYI06516.1"/>
    <property type="molecule type" value="Genomic_DNA"/>
</dbReference>
<feature type="domain" description="Putative T7SS secretion signal" evidence="2">
    <location>
        <begin position="17"/>
        <end position="193"/>
    </location>
</feature>
<dbReference type="AlphaFoldDB" id="A0A852ZVW1"/>
<evidence type="ECO:0000259" key="2">
    <source>
        <dbReference type="Pfam" id="PF21725"/>
    </source>
</evidence>
<evidence type="ECO:0000313" key="4">
    <source>
        <dbReference type="Proteomes" id="UP000567795"/>
    </source>
</evidence>
<name>A0A852ZVW1_9ACTN</name>
<keyword evidence="1" id="KW-0175">Coiled coil</keyword>
<dbReference type="Proteomes" id="UP000567795">
    <property type="component" value="Unassembled WGS sequence"/>
</dbReference>
<dbReference type="RefSeq" id="WP_179815085.1">
    <property type="nucleotide sequence ID" value="NZ_JACBZD010000001.1"/>
</dbReference>
<proteinExistence type="predicted"/>
<accession>A0A852ZVW1</accession>
<dbReference type="Gene3D" id="1.10.287.1490">
    <property type="match status" value="1"/>
</dbReference>
<reference evidence="3 4" key="1">
    <citation type="submission" date="2020-07" db="EMBL/GenBank/DDBJ databases">
        <title>Sequencing the genomes of 1000 actinobacteria strains.</title>
        <authorList>
            <person name="Klenk H.-P."/>
        </authorList>
    </citation>
    <scope>NUCLEOTIDE SEQUENCE [LARGE SCALE GENOMIC DNA]</scope>
    <source>
        <strain evidence="3 4">DSM 42178</strain>
    </source>
</reference>
<sequence>MSETTSFPGLGFDPAPGLPSGISDMVEKVADARDVLEQTSTTLRSIADASGFWQGAAADSFSGQLGELPEVLDDARTSMEAATRELENWQSALTGFQALARQYEAEAVEARSRLARAEANPDLNLAGQHFDTDAALADAQERLNRASAEVESARGELDSVLARARQLQGEHGDLAVRTAANIRAASENAPAEPGFFDRFMNLLGEAVEAARRGIDAVWNWIQANADLIYDIGDWIGIASGICDILTVILAPTGIGALAAASIGAGLNILALGLHGLGYAAGAEDRSLVDIGFDVVGFVPFGDLARVGRFAWESFSTATIPTNFLRGADALNAAERAADIAAQVGGSARAIENEVKQRWEIVTDNFSDRVRAAALRMGDRFVNNPLGGSGFALAPIVERIDPARVPGIAGAVQERVGTIFGRDVSVKFIDPGHWVSDAVRVGGGLGKIYNGFTSGFDGIAESFTDSIQGQIDQVGEMADWIGDRFTGEEGR</sequence>
<protein>
    <submittedName>
        <fullName evidence="3">Uncharacterized protein YukE</fullName>
    </submittedName>
</protein>
<evidence type="ECO:0000313" key="3">
    <source>
        <dbReference type="EMBL" id="NYI06516.1"/>
    </source>
</evidence>
<gene>
    <name evidence="3" type="ORF">FHU37_003459</name>
</gene>
<feature type="coiled-coil region" evidence="1">
    <location>
        <begin position="72"/>
        <end position="170"/>
    </location>
</feature>
<organism evidence="3 4">
    <name type="scientific">Allostreptomyces psammosilenae</name>
    <dbReference type="NCBI Taxonomy" id="1892865"/>
    <lineage>
        <taxon>Bacteria</taxon>
        <taxon>Bacillati</taxon>
        <taxon>Actinomycetota</taxon>
        <taxon>Actinomycetes</taxon>
        <taxon>Kitasatosporales</taxon>
        <taxon>Streptomycetaceae</taxon>
        <taxon>Allostreptomyces</taxon>
    </lineage>
</organism>